<gene>
    <name evidence="1" type="ORF">C8E03_11955</name>
</gene>
<evidence type="ECO:0000313" key="1">
    <source>
        <dbReference type="EMBL" id="PXV85131.1"/>
    </source>
</evidence>
<protein>
    <submittedName>
        <fullName evidence="1">Uncharacterized protein</fullName>
    </submittedName>
</protein>
<dbReference type="EMBL" id="QICS01000019">
    <property type="protein sequence ID" value="PXV85131.1"/>
    <property type="molecule type" value="Genomic_DNA"/>
</dbReference>
<dbReference type="AlphaFoldDB" id="A0A318EGP3"/>
<sequence length="79" mass="9494">MNQIEYVSERIVNIAVLEETIESAYLDILNIRNELEKDTPSIDFLEEVSKRLHMNILKAKDFEFRVEQRKVFTENSRQY</sequence>
<dbReference type="Proteomes" id="UP000247523">
    <property type="component" value="Unassembled WGS sequence"/>
</dbReference>
<reference evidence="1 2" key="1">
    <citation type="submission" date="2018-05" db="EMBL/GenBank/DDBJ databases">
        <title>Genomic Encyclopedia of Type Strains, Phase IV (KMG-IV): sequencing the most valuable type-strain genomes for metagenomic binning, comparative biology and taxonomic classification.</title>
        <authorList>
            <person name="Goeker M."/>
        </authorList>
    </citation>
    <scope>NUCLEOTIDE SEQUENCE [LARGE SCALE GENOMIC DNA]</scope>
    <source>
        <strain evidence="1 2">DSM 28816</strain>
    </source>
</reference>
<proteinExistence type="predicted"/>
<evidence type="ECO:0000313" key="2">
    <source>
        <dbReference type="Proteomes" id="UP000247523"/>
    </source>
</evidence>
<accession>A0A318EGP3</accession>
<name>A0A318EGP3_9FIRM</name>
<comment type="caution">
    <text evidence="1">The sequence shown here is derived from an EMBL/GenBank/DDBJ whole genome shotgun (WGS) entry which is preliminary data.</text>
</comment>
<dbReference type="RefSeq" id="WP_110292002.1">
    <property type="nucleotide sequence ID" value="NZ_QICS01000019.1"/>
</dbReference>
<organism evidence="1 2">
    <name type="scientific">Lachnotalea glycerini</name>
    <dbReference type="NCBI Taxonomy" id="1763509"/>
    <lineage>
        <taxon>Bacteria</taxon>
        <taxon>Bacillati</taxon>
        <taxon>Bacillota</taxon>
        <taxon>Clostridia</taxon>
        <taxon>Lachnospirales</taxon>
        <taxon>Lachnospiraceae</taxon>
        <taxon>Lachnotalea</taxon>
    </lineage>
</organism>